<feature type="transmembrane region" description="Helical" evidence="1">
    <location>
        <begin position="269"/>
        <end position="291"/>
    </location>
</feature>
<reference evidence="2 3" key="1">
    <citation type="submission" date="2016-10" db="EMBL/GenBank/DDBJ databases">
        <authorList>
            <person name="de Groot N.N."/>
        </authorList>
    </citation>
    <scope>NUCLEOTIDE SEQUENCE [LARGE SCALE GENOMIC DNA]</scope>
    <source>
        <strain evidence="2 3">DSM 18979</strain>
    </source>
</reference>
<proteinExistence type="predicted"/>
<evidence type="ECO:0000313" key="3">
    <source>
        <dbReference type="Proteomes" id="UP000199568"/>
    </source>
</evidence>
<evidence type="ECO:0000256" key="1">
    <source>
        <dbReference type="SAM" id="Phobius"/>
    </source>
</evidence>
<keyword evidence="1" id="KW-1133">Transmembrane helix</keyword>
<keyword evidence="3" id="KW-1185">Reference proteome</keyword>
<dbReference type="InterPro" id="IPR021359">
    <property type="entry name" value="DUF2812"/>
</dbReference>
<feature type="transmembrane region" description="Helical" evidence="1">
    <location>
        <begin position="208"/>
        <end position="232"/>
    </location>
</feature>
<keyword evidence="1" id="KW-0472">Membrane</keyword>
<feature type="transmembrane region" description="Helical" evidence="1">
    <location>
        <begin position="238"/>
        <end position="257"/>
    </location>
</feature>
<feature type="transmembrane region" description="Helical" evidence="1">
    <location>
        <begin position="154"/>
        <end position="181"/>
    </location>
</feature>
<evidence type="ECO:0000313" key="2">
    <source>
        <dbReference type="EMBL" id="SET82128.1"/>
    </source>
</evidence>
<organism evidence="2 3">
    <name type="scientific">Natronincola peptidivorans</name>
    <dbReference type="NCBI Taxonomy" id="426128"/>
    <lineage>
        <taxon>Bacteria</taxon>
        <taxon>Bacillati</taxon>
        <taxon>Bacillota</taxon>
        <taxon>Clostridia</taxon>
        <taxon>Peptostreptococcales</taxon>
        <taxon>Natronincolaceae</taxon>
        <taxon>Natronincola</taxon>
    </lineage>
</organism>
<dbReference type="AlphaFoldDB" id="A0A1I0HGE1"/>
<sequence length="457" mass="52888">MKNKTKRVFWGFFSLDYKAIEAYLEEMAEKGWMLEKVGRMTAKFRAIEPKKLKFYVDVFKEGGPLTPENTKEAEEYRRLCQESGWTFITSQDYLQFFYADGDKNPIPIQTDEVLEQKIVETTLWRGELRSLFIFSIIAVIALVRYFPIKHNNLLSFVGVAGTLLFPLLCISILASTVYGLMRVLRARRNVKRGLPIEKPTLKSARRRIIAFHGPALTIAFIFILAFVVDAFFMPRIVMLSLLGPVLGMGIGLGLRYFIKKKTTDKKDSVIYVTLSFMFVIFALLIANSLLINRPVTHTYKEDSIPDGYPIVTVGELLDGSQQGSLVSREFDFGMSPITPKHYNYREIRDFNGERKGIRVHYYQTIHPYFAEVIFNGITEELKRGIKWRGMYFLTKTIITDDKMKALWDVDYLALTEDRDEMIIQKGNIVVHLEGDIDFEDRQLRDLIIDRFSMDSQL</sequence>
<dbReference type="EMBL" id="FOHU01000041">
    <property type="protein sequence ID" value="SET82128.1"/>
    <property type="molecule type" value="Genomic_DNA"/>
</dbReference>
<gene>
    <name evidence="2" type="ORF">SAMN05660297_03613</name>
</gene>
<dbReference type="RefSeq" id="WP_090447071.1">
    <property type="nucleotide sequence ID" value="NZ_FOHU01000041.1"/>
</dbReference>
<protein>
    <recommendedName>
        <fullName evidence="4">DUF2812 domain-containing protein</fullName>
    </recommendedName>
</protein>
<dbReference type="Proteomes" id="UP000199568">
    <property type="component" value="Unassembled WGS sequence"/>
</dbReference>
<feature type="transmembrane region" description="Helical" evidence="1">
    <location>
        <begin position="131"/>
        <end position="148"/>
    </location>
</feature>
<dbReference type="STRING" id="426128.SAMN05660297_03613"/>
<name>A0A1I0HGE1_9FIRM</name>
<evidence type="ECO:0008006" key="4">
    <source>
        <dbReference type="Google" id="ProtNLM"/>
    </source>
</evidence>
<keyword evidence="1" id="KW-0812">Transmembrane</keyword>
<accession>A0A1I0HGE1</accession>
<dbReference type="OrthoDB" id="1650893at2"/>
<dbReference type="Pfam" id="PF11193">
    <property type="entry name" value="DUF2812"/>
    <property type="match status" value="1"/>
</dbReference>